<evidence type="ECO:0000256" key="1">
    <source>
        <dbReference type="ARBA" id="ARBA00004141"/>
    </source>
</evidence>
<feature type="transmembrane region" description="Helical" evidence="7">
    <location>
        <begin position="174"/>
        <end position="206"/>
    </location>
</feature>
<gene>
    <name evidence="8" type="ORF">EDC29_105205</name>
</gene>
<feature type="transmembrane region" description="Helical" evidence="7">
    <location>
        <begin position="246"/>
        <end position="265"/>
    </location>
</feature>
<keyword evidence="5 7" id="KW-0472">Membrane</keyword>
<feature type="transmembrane region" description="Helical" evidence="7">
    <location>
        <begin position="131"/>
        <end position="153"/>
    </location>
</feature>
<organism evidence="8 9">
    <name type="scientific">Marichromatium gracile</name>
    <name type="common">Chromatium gracile</name>
    <dbReference type="NCBI Taxonomy" id="1048"/>
    <lineage>
        <taxon>Bacteria</taxon>
        <taxon>Pseudomonadati</taxon>
        <taxon>Pseudomonadota</taxon>
        <taxon>Gammaproteobacteria</taxon>
        <taxon>Chromatiales</taxon>
        <taxon>Chromatiaceae</taxon>
        <taxon>Marichromatium</taxon>
    </lineage>
</organism>
<comment type="subcellular location">
    <subcellularLocation>
        <location evidence="6">Cell membrane</location>
        <topology evidence="6">Multi-pass membrane protein</topology>
    </subcellularLocation>
    <subcellularLocation>
        <location evidence="1">Membrane</location>
        <topology evidence="1">Multi-pass membrane protein</topology>
    </subcellularLocation>
</comment>
<evidence type="ECO:0000256" key="4">
    <source>
        <dbReference type="ARBA" id="ARBA00022989"/>
    </source>
</evidence>
<dbReference type="GO" id="GO:0010043">
    <property type="term" value="P:response to zinc ion"/>
    <property type="evidence" value="ECO:0007669"/>
    <property type="project" value="TreeGrafter"/>
</dbReference>
<sequence length="272" mass="28050">MNEGLALLVDPLFRVPLLTGLAASLALAPIGVLLMLRDEWLAALGLAHLAAAGALGGLALGAPGLAGAGFGALGGGLVKGALGRRGNGVYGFMILIGWALLLLIAANSAVGEGLGQALIDGQLYFARWPELIAALVLALALLWSLPRLAWPLLRARLLPRLDRANGRAAWRTHLGMDLVAALGMAVGTATLGLMGAFALVFVPAWVAFRVARGWRATWVVAGLIGVAGYLGAFVLALALDQPFGPVLVAVLVLLAWGASALQAGWRLLTGWR</sequence>
<evidence type="ECO:0000256" key="5">
    <source>
        <dbReference type="ARBA" id="ARBA00023136"/>
    </source>
</evidence>
<keyword evidence="4 7" id="KW-1133">Transmembrane helix</keyword>
<dbReference type="GO" id="GO:0043190">
    <property type="term" value="C:ATP-binding cassette (ABC) transporter complex"/>
    <property type="evidence" value="ECO:0007669"/>
    <property type="project" value="InterPro"/>
</dbReference>
<dbReference type="InterPro" id="IPR037294">
    <property type="entry name" value="ABC_BtuC-like"/>
</dbReference>
<evidence type="ECO:0000256" key="6">
    <source>
        <dbReference type="RuleBase" id="RU003943"/>
    </source>
</evidence>
<feature type="transmembrane region" description="Helical" evidence="7">
    <location>
        <begin position="12"/>
        <end position="34"/>
    </location>
</feature>
<feature type="transmembrane region" description="Helical" evidence="7">
    <location>
        <begin position="41"/>
        <end position="59"/>
    </location>
</feature>
<protein>
    <submittedName>
        <fullName evidence="8">Zinc transport system permease protein</fullName>
    </submittedName>
</protein>
<comment type="caution">
    <text evidence="8">The sequence shown here is derived from an EMBL/GenBank/DDBJ whole genome shotgun (WGS) entry which is preliminary data.</text>
</comment>
<dbReference type="PANTHER" id="PTHR30477">
    <property type="entry name" value="ABC-TRANSPORTER METAL-BINDING PROTEIN"/>
    <property type="match status" value="1"/>
</dbReference>
<dbReference type="AlphaFoldDB" id="A0A4V2W9M7"/>
<dbReference type="InterPro" id="IPR001626">
    <property type="entry name" value="ABC_TroCD"/>
</dbReference>
<dbReference type="SUPFAM" id="SSF81345">
    <property type="entry name" value="ABC transporter involved in vitamin B12 uptake, BtuC"/>
    <property type="match status" value="1"/>
</dbReference>
<keyword evidence="6" id="KW-0813">Transport</keyword>
<dbReference type="Pfam" id="PF00950">
    <property type="entry name" value="ABC-3"/>
    <property type="match status" value="1"/>
</dbReference>
<keyword evidence="3 6" id="KW-0812">Transmembrane</keyword>
<reference evidence="8 9" key="1">
    <citation type="submission" date="2019-03" db="EMBL/GenBank/DDBJ databases">
        <title>Genomic Encyclopedia of Type Strains, Phase IV (KMG-IV): sequencing the most valuable type-strain genomes for metagenomic binning, comparative biology and taxonomic classification.</title>
        <authorList>
            <person name="Goeker M."/>
        </authorList>
    </citation>
    <scope>NUCLEOTIDE SEQUENCE [LARGE SCALE GENOMIC DNA]</scope>
    <source>
        <strain evidence="8 9">DSM 203</strain>
    </source>
</reference>
<dbReference type="EMBL" id="SMDC01000005">
    <property type="protein sequence ID" value="TCW36030.1"/>
    <property type="molecule type" value="Genomic_DNA"/>
</dbReference>
<evidence type="ECO:0000313" key="8">
    <source>
        <dbReference type="EMBL" id="TCW36030.1"/>
    </source>
</evidence>
<comment type="similarity">
    <text evidence="2 6">Belongs to the ABC-3 integral membrane protein family.</text>
</comment>
<accession>A0A4V2W9M7</accession>
<feature type="transmembrane region" description="Helical" evidence="7">
    <location>
        <begin position="89"/>
        <end position="111"/>
    </location>
</feature>
<dbReference type="GO" id="GO:0055085">
    <property type="term" value="P:transmembrane transport"/>
    <property type="evidence" value="ECO:0007669"/>
    <property type="project" value="InterPro"/>
</dbReference>
<dbReference type="RefSeq" id="WP_132229668.1">
    <property type="nucleotide sequence ID" value="NZ_NRRH01000016.1"/>
</dbReference>
<name>A0A4V2W9M7_MARGR</name>
<evidence type="ECO:0000256" key="2">
    <source>
        <dbReference type="ARBA" id="ARBA00008034"/>
    </source>
</evidence>
<dbReference type="Proteomes" id="UP000295247">
    <property type="component" value="Unassembled WGS sequence"/>
</dbReference>
<proteinExistence type="inferred from homology"/>
<evidence type="ECO:0000256" key="3">
    <source>
        <dbReference type="ARBA" id="ARBA00022692"/>
    </source>
</evidence>
<feature type="transmembrane region" description="Helical" evidence="7">
    <location>
        <begin position="218"/>
        <end position="239"/>
    </location>
</feature>
<evidence type="ECO:0000256" key="7">
    <source>
        <dbReference type="SAM" id="Phobius"/>
    </source>
</evidence>
<evidence type="ECO:0000313" key="9">
    <source>
        <dbReference type="Proteomes" id="UP000295247"/>
    </source>
</evidence>
<dbReference type="PANTHER" id="PTHR30477:SF19">
    <property type="entry name" value="METAL ABC TRANSPORTER PERMEASE"/>
    <property type="match status" value="1"/>
</dbReference>